<sequence>MATVTFDARFVLVLLFDNHHISRPYRRYSSHAPILECSRTPKSSSYTPKPYHSRARQSSVQRGLAIFPPRHSRTRDPYTKATRSGRHGQKLGASPVRRGQSQRTKKLNGRSCGQITI</sequence>
<dbReference type="AlphaFoldDB" id="A0A9P9G6K0"/>
<dbReference type="GeneID" id="70223923"/>
<keyword evidence="3" id="KW-1185">Reference proteome</keyword>
<comment type="caution">
    <text evidence="2">The sequence shown here is derived from an EMBL/GenBank/DDBJ whole genome shotgun (WGS) entry which is preliminary data.</text>
</comment>
<feature type="region of interest" description="Disordered" evidence="1">
    <location>
        <begin position="38"/>
        <end position="117"/>
    </location>
</feature>
<gene>
    <name evidence="2" type="ORF">BKA55DRAFT_580689</name>
</gene>
<evidence type="ECO:0000313" key="3">
    <source>
        <dbReference type="Proteomes" id="UP000720189"/>
    </source>
</evidence>
<dbReference type="Proteomes" id="UP000720189">
    <property type="component" value="Unassembled WGS sequence"/>
</dbReference>
<organism evidence="2 3">
    <name type="scientific">Fusarium redolens</name>
    <dbReference type="NCBI Taxonomy" id="48865"/>
    <lineage>
        <taxon>Eukaryota</taxon>
        <taxon>Fungi</taxon>
        <taxon>Dikarya</taxon>
        <taxon>Ascomycota</taxon>
        <taxon>Pezizomycotina</taxon>
        <taxon>Sordariomycetes</taxon>
        <taxon>Hypocreomycetidae</taxon>
        <taxon>Hypocreales</taxon>
        <taxon>Nectriaceae</taxon>
        <taxon>Fusarium</taxon>
        <taxon>Fusarium redolens species complex</taxon>
    </lineage>
</organism>
<evidence type="ECO:0000256" key="1">
    <source>
        <dbReference type="SAM" id="MobiDB-lite"/>
    </source>
</evidence>
<evidence type="ECO:0000313" key="2">
    <source>
        <dbReference type="EMBL" id="KAH7234010.1"/>
    </source>
</evidence>
<reference evidence="2" key="1">
    <citation type="journal article" date="2021" name="Nat. Commun.">
        <title>Genetic determinants of endophytism in the Arabidopsis root mycobiome.</title>
        <authorList>
            <person name="Mesny F."/>
            <person name="Miyauchi S."/>
            <person name="Thiergart T."/>
            <person name="Pickel B."/>
            <person name="Atanasova L."/>
            <person name="Karlsson M."/>
            <person name="Huettel B."/>
            <person name="Barry K.W."/>
            <person name="Haridas S."/>
            <person name="Chen C."/>
            <person name="Bauer D."/>
            <person name="Andreopoulos W."/>
            <person name="Pangilinan J."/>
            <person name="LaButti K."/>
            <person name="Riley R."/>
            <person name="Lipzen A."/>
            <person name="Clum A."/>
            <person name="Drula E."/>
            <person name="Henrissat B."/>
            <person name="Kohler A."/>
            <person name="Grigoriev I.V."/>
            <person name="Martin F.M."/>
            <person name="Hacquard S."/>
        </authorList>
    </citation>
    <scope>NUCLEOTIDE SEQUENCE</scope>
    <source>
        <strain evidence="2">MPI-CAGE-AT-0023</strain>
    </source>
</reference>
<dbReference type="RefSeq" id="XP_046044355.1">
    <property type="nucleotide sequence ID" value="XM_046193969.1"/>
</dbReference>
<name>A0A9P9G6K0_FUSRE</name>
<accession>A0A9P9G6K0</accession>
<proteinExistence type="predicted"/>
<protein>
    <submittedName>
        <fullName evidence="2">Uncharacterized protein</fullName>
    </submittedName>
</protein>
<dbReference type="EMBL" id="JAGMUX010000018">
    <property type="protein sequence ID" value="KAH7234010.1"/>
    <property type="molecule type" value="Genomic_DNA"/>
</dbReference>